<accession>A0A6B0T749</accession>
<dbReference type="AlphaFoldDB" id="A0A6B0T749"/>
<dbReference type="Pfam" id="PF23429">
    <property type="entry name" value="DUF7116"/>
    <property type="match status" value="1"/>
</dbReference>
<dbReference type="InterPro" id="IPR055540">
    <property type="entry name" value="DUF7116"/>
</dbReference>
<dbReference type="OrthoDB" id="191840at2157"/>
<evidence type="ECO:0000313" key="1">
    <source>
        <dbReference type="EMBL" id="MXR51403.1"/>
    </source>
</evidence>
<dbReference type="EMBL" id="WUUT01000002">
    <property type="protein sequence ID" value="MXR51403.1"/>
    <property type="molecule type" value="Genomic_DNA"/>
</dbReference>
<proteinExistence type="predicted"/>
<evidence type="ECO:0000313" key="2">
    <source>
        <dbReference type="Proteomes" id="UP000466535"/>
    </source>
</evidence>
<dbReference type="Proteomes" id="UP000466535">
    <property type="component" value="Unassembled WGS sequence"/>
</dbReference>
<gene>
    <name evidence="1" type="ORF">GRX03_07275</name>
</gene>
<name>A0A6B0T749_9EURY</name>
<sequence>MSAVSTSLQKEAESIFTDLGYEVTPEGAEMQAQRKWRVVQVTPMAEPAEPPSSGELRCFVTHADTVSALEERLELADPEYEWAIIGVEDDGYSVCRS</sequence>
<organism evidence="1 2">
    <name type="scientific">Halovenus carboxidivorans</name>
    <dbReference type="NCBI Taxonomy" id="2692199"/>
    <lineage>
        <taxon>Archaea</taxon>
        <taxon>Methanobacteriati</taxon>
        <taxon>Methanobacteriota</taxon>
        <taxon>Stenosarchaea group</taxon>
        <taxon>Halobacteria</taxon>
        <taxon>Halobacteriales</taxon>
        <taxon>Haloarculaceae</taxon>
        <taxon>Halovenus</taxon>
    </lineage>
</organism>
<comment type="caution">
    <text evidence="1">The sequence shown here is derived from an EMBL/GenBank/DDBJ whole genome shotgun (WGS) entry which is preliminary data.</text>
</comment>
<keyword evidence="2" id="KW-1185">Reference proteome</keyword>
<protein>
    <submittedName>
        <fullName evidence="1">Uncharacterized protein</fullName>
    </submittedName>
</protein>
<reference evidence="1 2" key="1">
    <citation type="submission" date="2019-12" db="EMBL/GenBank/DDBJ databases">
        <title>Isolation and characterization of three novel carbon monoxide-oxidizing members of Halobacteria from salione crusts and soils.</title>
        <authorList>
            <person name="Myers M.R."/>
            <person name="King G.M."/>
        </authorList>
    </citation>
    <scope>NUCLEOTIDE SEQUENCE [LARGE SCALE GENOMIC DNA]</scope>
    <source>
        <strain evidence="1 2">WSH3</strain>
    </source>
</reference>
<dbReference type="RefSeq" id="WP_159763534.1">
    <property type="nucleotide sequence ID" value="NZ_WUUT01000002.1"/>
</dbReference>